<reference evidence="2 3" key="1">
    <citation type="submission" date="2021-01" db="EMBL/GenBank/DDBJ databases">
        <title>Genomic Encyclopedia of Type Strains, Phase IV (KMG-IV): sequencing the most valuable type-strain genomes for metagenomic binning, comparative biology and taxonomic classification.</title>
        <authorList>
            <person name="Goeker M."/>
        </authorList>
    </citation>
    <scope>NUCLEOTIDE SEQUENCE [LARGE SCALE GENOMIC DNA]</scope>
    <source>
        <strain evidence="2 3">DSM 25540</strain>
    </source>
</reference>
<proteinExistence type="predicted"/>
<dbReference type="RefSeq" id="WP_204697689.1">
    <property type="nucleotide sequence ID" value="NZ_JAFBEC010000006.1"/>
</dbReference>
<evidence type="ECO:0000313" key="2">
    <source>
        <dbReference type="EMBL" id="MBM7633134.1"/>
    </source>
</evidence>
<feature type="domain" description="N-acetyltransferase" evidence="1">
    <location>
        <begin position="1"/>
        <end position="166"/>
    </location>
</feature>
<dbReference type="PIRSF" id="PIRSF037663">
    <property type="entry name" value="Acetyltransf_GNAT_prd"/>
    <property type="match status" value="1"/>
</dbReference>
<dbReference type="SUPFAM" id="SSF55729">
    <property type="entry name" value="Acyl-CoA N-acyltransferases (Nat)"/>
    <property type="match status" value="1"/>
</dbReference>
<dbReference type="Gene3D" id="3.40.630.30">
    <property type="match status" value="1"/>
</dbReference>
<evidence type="ECO:0000313" key="3">
    <source>
        <dbReference type="Proteomes" id="UP000741863"/>
    </source>
</evidence>
<name>A0ABS2PCU2_9BACL</name>
<accession>A0ABS2PCU2</accession>
<dbReference type="PANTHER" id="PTHR43415">
    <property type="entry name" value="SPERMIDINE N(1)-ACETYLTRANSFERASE"/>
    <property type="match status" value="1"/>
</dbReference>
<organism evidence="2 3">
    <name type="scientific">Geomicrobium sediminis</name>
    <dbReference type="NCBI Taxonomy" id="1347788"/>
    <lineage>
        <taxon>Bacteria</taxon>
        <taxon>Bacillati</taxon>
        <taxon>Bacillota</taxon>
        <taxon>Bacilli</taxon>
        <taxon>Bacillales</taxon>
        <taxon>Geomicrobium</taxon>
    </lineage>
</organism>
<dbReference type="Proteomes" id="UP000741863">
    <property type="component" value="Unassembled WGS sequence"/>
</dbReference>
<protein>
    <submittedName>
        <fullName evidence="2">RimJ/RimL family protein N-acetyltransferase</fullName>
    </submittedName>
</protein>
<evidence type="ECO:0000259" key="1">
    <source>
        <dbReference type="PROSITE" id="PS51186"/>
    </source>
</evidence>
<dbReference type="InterPro" id="IPR016181">
    <property type="entry name" value="Acyl_CoA_acyltransferase"/>
</dbReference>
<dbReference type="Pfam" id="PF00583">
    <property type="entry name" value="Acetyltransf_1"/>
    <property type="match status" value="1"/>
</dbReference>
<gene>
    <name evidence="2" type="ORF">JOD17_002228</name>
</gene>
<comment type="caution">
    <text evidence="2">The sequence shown here is derived from an EMBL/GenBank/DDBJ whole genome shotgun (WGS) entry which is preliminary data.</text>
</comment>
<dbReference type="InterPro" id="IPR000182">
    <property type="entry name" value="GNAT_dom"/>
</dbReference>
<dbReference type="PROSITE" id="PS51186">
    <property type="entry name" value="GNAT"/>
    <property type="match status" value="1"/>
</dbReference>
<dbReference type="CDD" id="cd04301">
    <property type="entry name" value="NAT_SF"/>
    <property type="match status" value="1"/>
</dbReference>
<dbReference type="InterPro" id="IPR017255">
    <property type="entry name" value="AcTrfase_GNAT_prd"/>
</dbReference>
<sequence>MQIREVLLEDAERLHTLISAVESEASFMLMEPGERNLTIEKQRAMVQHFLVNNYSTIVLAEDADELVGYVIAIGGEVQRTKHSVRLVIGVLDSYRGQGIGHRLFNFIDSWAKLQGIARLELSVVTTNEAALRLYRKCGFTIEGEKRKSLCIDDVFYNEYIMSKLLYT</sequence>
<dbReference type="EMBL" id="JAFBEC010000006">
    <property type="protein sequence ID" value="MBM7633134.1"/>
    <property type="molecule type" value="Genomic_DNA"/>
</dbReference>
<keyword evidence="3" id="KW-1185">Reference proteome</keyword>
<dbReference type="PANTHER" id="PTHR43415:SF3">
    <property type="entry name" value="GNAT-FAMILY ACETYLTRANSFERASE"/>
    <property type="match status" value="1"/>
</dbReference>